<protein>
    <recommendedName>
        <fullName evidence="1">CRISPR-associated protein Cas6 C-terminal domain-containing protein</fullName>
    </recommendedName>
</protein>
<reference evidence="2 3" key="1">
    <citation type="submission" date="2016-12" db="EMBL/GenBank/DDBJ databases">
        <title>Thioflexothrix psekupsii D3 genome sequencing and assembly.</title>
        <authorList>
            <person name="Fomenkov A."/>
            <person name="Vincze T."/>
            <person name="Grabovich M."/>
            <person name="Anton B.P."/>
            <person name="Dubinina G."/>
            <person name="Orlova M."/>
            <person name="Belousova E."/>
            <person name="Roberts R.J."/>
        </authorList>
    </citation>
    <scope>NUCLEOTIDE SEQUENCE [LARGE SCALE GENOMIC DNA]</scope>
    <source>
        <strain evidence="2">D3</strain>
    </source>
</reference>
<dbReference type="Pfam" id="PF10040">
    <property type="entry name" value="CRISPR_Cas6"/>
    <property type="match status" value="1"/>
</dbReference>
<gene>
    <name evidence="2" type="ORF">TPSD3_07785</name>
</gene>
<comment type="caution">
    <text evidence="2">The sequence shown here is derived from an EMBL/GenBank/DDBJ whole genome shotgun (WGS) entry which is preliminary data.</text>
</comment>
<dbReference type="InterPro" id="IPR019267">
    <property type="entry name" value="CRISPR-assoc_Cas6_C"/>
</dbReference>
<feature type="domain" description="CRISPR-associated protein Cas6 C-terminal" evidence="1">
    <location>
        <begin position="183"/>
        <end position="291"/>
    </location>
</feature>
<sequence>MYLVHFKTMSILPLLHHRLRAEFVVETDLNLPEFKGIIWNRVFNQNLKQVICPFHHKRCQDCFLLSRCDYPKLLNNNTNPVLIKPPLIKDKKLERGKLFSADFILLPAAFKSLAYLLLALQRMGKIGIGENFQELGQFNLRHLSYWKNGNWQLLFTDEQGLFDHLPEAFLPQLPSSPITQLTIHLVTPLRLKHQGNVYQFSFNEFIHAIEQRIFNIKMVFPLPSKSRINTTVEELRWQKFSYYSSYQGCEISQGGLMGTVTWQGDLTPYLPWLQAGELLQIGHLIKFGLGWFELEF</sequence>
<dbReference type="EMBL" id="MSLT01000012">
    <property type="protein sequence ID" value="OUD14222.1"/>
    <property type="molecule type" value="Genomic_DNA"/>
</dbReference>
<dbReference type="AlphaFoldDB" id="A0A251X9N7"/>
<keyword evidence="3" id="KW-1185">Reference proteome</keyword>
<evidence type="ECO:0000259" key="1">
    <source>
        <dbReference type="Pfam" id="PF10040"/>
    </source>
</evidence>
<evidence type="ECO:0000313" key="2">
    <source>
        <dbReference type="EMBL" id="OUD14222.1"/>
    </source>
</evidence>
<organism evidence="2 3">
    <name type="scientific">Thioflexithrix psekupsensis</name>
    <dbReference type="NCBI Taxonomy" id="1570016"/>
    <lineage>
        <taxon>Bacteria</taxon>
        <taxon>Pseudomonadati</taxon>
        <taxon>Pseudomonadota</taxon>
        <taxon>Gammaproteobacteria</taxon>
        <taxon>Thiotrichales</taxon>
        <taxon>Thioflexithrix</taxon>
    </lineage>
</organism>
<accession>A0A251X9N7</accession>
<evidence type="ECO:0000313" key="3">
    <source>
        <dbReference type="Proteomes" id="UP000194798"/>
    </source>
</evidence>
<proteinExistence type="predicted"/>
<name>A0A251X9N7_9GAMM</name>
<dbReference type="Proteomes" id="UP000194798">
    <property type="component" value="Unassembled WGS sequence"/>
</dbReference>